<evidence type="ECO:0000313" key="7">
    <source>
        <dbReference type="Proteomes" id="UP001562159"/>
    </source>
</evidence>
<keyword evidence="3" id="KW-0731">Sigma factor</keyword>
<dbReference type="PANTHER" id="PTHR43133:SF45">
    <property type="entry name" value="RNA POLYMERASE ECF-TYPE SIGMA FACTOR"/>
    <property type="match status" value="1"/>
</dbReference>
<evidence type="ECO:0000259" key="5">
    <source>
        <dbReference type="PROSITE" id="PS00622"/>
    </source>
</evidence>
<dbReference type="Pfam" id="PF08281">
    <property type="entry name" value="Sigma70_r4_2"/>
    <property type="match status" value="1"/>
</dbReference>
<accession>A0ABV4AM68</accession>
<name>A0ABV4AM68_9GAMM</name>
<comment type="similarity">
    <text evidence="1">Belongs to the sigma-70 factor family. ECF subfamily.</text>
</comment>
<feature type="domain" description="HTH luxR-type" evidence="5">
    <location>
        <begin position="133"/>
        <end position="160"/>
    </location>
</feature>
<evidence type="ECO:0000256" key="1">
    <source>
        <dbReference type="ARBA" id="ARBA00010641"/>
    </source>
</evidence>
<dbReference type="SUPFAM" id="SSF88659">
    <property type="entry name" value="Sigma3 and sigma4 domains of RNA polymerase sigma factors"/>
    <property type="match status" value="1"/>
</dbReference>
<gene>
    <name evidence="6" type="ORF">AB7878_03095</name>
</gene>
<dbReference type="InterPro" id="IPR013324">
    <property type="entry name" value="RNA_pol_sigma_r3/r4-like"/>
</dbReference>
<protein>
    <submittedName>
        <fullName evidence="6">RNA polymerase sigma factor</fullName>
    </submittedName>
</protein>
<organism evidence="6 7">
    <name type="scientific">Rhodanobacter humi</name>
    <dbReference type="NCBI Taxonomy" id="1888173"/>
    <lineage>
        <taxon>Bacteria</taxon>
        <taxon>Pseudomonadati</taxon>
        <taxon>Pseudomonadota</taxon>
        <taxon>Gammaproteobacteria</taxon>
        <taxon>Lysobacterales</taxon>
        <taxon>Rhodanobacteraceae</taxon>
        <taxon>Rhodanobacter</taxon>
    </lineage>
</organism>
<dbReference type="PROSITE" id="PS00622">
    <property type="entry name" value="HTH_LUXR_1"/>
    <property type="match status" value="1"/>
</dbReference>
<dbReference type="NCBIfam" id="TIGR02937">
    <property type="entry name" value="sigma70-ECF"/>
    <property type="match status" value="1"/>
</dbReference>
<dbReference type="InterPro" id="IPR036388">
    <property type="entry name" value="WH-like_DNA-bd_sf"/>
</dbReference>
<dbReference type="InterPro" id="IPR013249">
    <property type="entry name" value="RNA_pol_sigma70_r4_t2"/>
</dbReference>
<dbReference type="InterPro" id="IPR014284">
    <property type="entry name" value="RNA_pol_sigma-70_dom"/>
</dbReference>
<evidence type="ECO:0000256" key="3">
    <source>
        <dbReference type="ARBA" id="ARBA00023082"/>
    </source>
</evidence>
<sequence>MGSKPDQQRFEALWREHRGIVLKVAGVYARSAEERLDLAQEIGAQLWRSFASFDERRAKFSTWLYRIALNVAISHLRRTGGEAGRFEPLDEGHLATIAGEPAAEPDERIDALHAFIGELDALNRALILLYLEDRSYAEIAEVLGISATNVATKINRIKQKLRGRMTAATVTGGA</sequence>
<dbReference type="InterPro" id="IPR000792">
    <property type="entry name" value="Tscrpt_reg_LuxR_C"/>
</dbReference>
<proteinExistence type="inferred from homology"/>
<dbReference type="Proteomes" id="UP001562159">
    <property type="component" value="Unassembled WGS sequence"/>
</dbReference>
<evidence type="ECO:0000256" key="4">
    <source>
        <dbReference type="ARBA" id="ARBA00023163"/>
    </source>
</evidence>
<dbReference type="Pfam" id="PF04542">
    <property type="entry name" value="Sigma70_r2"/>
    <property type="match status" value="1"/>
</dbReference>
<dbReference type="Gene3D" id="1.10.10.10">
    <property type="entry name" value="Winged helix-like DNA-binding domain superfamily/Winged helix DNA-binding domain"/>
    <property type="match status" value="1"/>
</dbReference>
<comment type="caution">
    <text evidence="6">The sequence shown here is derived from an EMBL/GenBank/DDBJ whole genome shotgun (WGS) entry which is preliminary data.</text>
</comment>
<dbReference type="SUPFAM" id="SSF88946">
    <property type="entry name" value="Sigma2 domain of RNA polymerase sigma factors"/>
    <property type="match status" value="1"/>
</dbReference>
<keyword evidence="7" id="KW-1185">Reference proteome</keyword>
<evidence type="ECO:0000313" key="6">
    <source>
        <dbReference type="EMBL" id="MEY2181392.1"/>
    </source>
</evidence>
<dbReference type="InterPro" id="IPR039425">
    <property type="entry name" value="RNA_pol_sigma-70-like"/>
</dbReference>
<dbReference type="InterPro" id="IPR007627">
    <property type="entry name" value="RNA_pol_sigma70_r2"/>
</dbReference>
<reference evidence="6 7" key="1">
    <citation type="submission" date="2024-07" db="EMBL/GenBank/DDBJ databases">
        <title>Molecular mechanisms and environmental adaptations of flagellar loss and biofilm growth of Rhodanobacter under environmental stress.</title>
        <authorList>
            <person name="Chen M."/>
        </authorList>
    </citation>
    <scope>NUCLEOTIDE SEQUENCE [LARGE SCALE GENOMIC DNA]</scope>
    <source>
        <strain evidence="6 7">RS22</strain>
    </source>
</reference>
<dbReference type="Gene3D" id="1.10.1740.10">
    <property type="match status" value="1"/>
</dbReference>
<dbReference type="PANTHER" id="PTHR43133">
    <property type="entry name" value="RNA POLYMERASE ECF-TYPE SIGMA FACTO"/>
    <property type="match status" value="1"/>
</dbReference>
<evidence type="ECO:0000256" key="2">
    <source>
        <dbReference type="ARBA" id="ARBA00023015"/>
    </source>
</evidence>
<keyword evidence="4" id="KW-0804">Transcription</keyword>
<dbReference type="InterPro" id="IPR013325">
    <property type="entry name" value="RNA_pol_sigma_r2"/>
</dbReference>
<keyword evidence="2" id="KW-0805">Transcription regulation</keyword>
<dbReference type="EMBL" id="JBGBPY010000001">
    <property type="protein sequence ID" value="MEY2181392.1"/>
    <property type="molecule type" value="Genomic_DNA"/>
</dbReference>